<dbReference type="AlphaFoldDB" id="A0A210QLR5"/>
<organism evidence="8 9">
    <name type="scientific">Mizuhopecten yessoensis</name>
    <name type="common">Japanese scallop</name>
    <name type="synonym">Patinopecten yessoensis</name>
    <dbReference type="NCBI Taxonomy" id="6573"/>
    <lineage>
        <taxon>Eukaryota</taxon>
        <taxon>Metazoa</taxon>
        <taxon>Spiralia</taxon>
        <taxon>Lophotrochozoa</taxon>
        <taxon>Mollusca</taxon>
        <taxon>Bivalvia</taxon>
        <taxon>Autobranchia</taxon>
        <taxon>Pteriomorphia</taxon>
        <taxon>Pectinida</taxon>
        <taxon>Pectinoidea</taxon>
        <taxon>Pectinidae</taxon>
        <taxon>Mizuhopecten</taxon>
    </lineage>
</organism>
<dbReference type="Pfam" id="PF07778">
    <property type="entry name" value="CENP-I"/>
    <property type="match status" value="1"/>
</dbReference>
<dbReference type="PANTHER" id="PTHR48208:SF2">
    <property type="entry name" value="CENTROMERE PROTEIN I"/>
    <property type="match status" value="1"/>
</dbReference>
<comment type="similarity">
    <text evidence="3">Belongs to the CENP-I/CTF3 family.</text>
</comment>
<dbReference type="OrthoDB" id="6347512at2759"/>
<sequence>MDSAKNKQTRRESRKRRSSSNNLDNAVLYFKNVKERVKVKNNINLQTALELLEETSKTKGLPAEYITDLVDAAANTNIPDSVGARLIRALTPSTVVPEQAVINAISHMCTNKPSIRIQTFFLRWILVVYDYIDKKENLHKLYGIIFYFLENQTMMPYVCHLLYLLTQKEDVRLFRVRRLLMIQNKMGAQPYLTGLLAIYQLYYPHMMSVVMPKRSRLFFPSRDKQWEMLIRKVQENNEPTNCESTLALSHLKSIENSRQTPRTKRRKTDPVPTIHSDTTRETNTPKEEILTALENNKVPFVQITDFKCILENVERIEFPSQIGSVLRSQLGQHMMSYTRDQTATTRFSYWLQATLTDEILDNSWNAVDTEITKALLVKLIDFTDFLQEGLPAVDHFLSRFLSTWNGLDFRSEILQLVARCRICTFGELNDNILEPLRKLFCCSSVYFKCQVVHCLTLLVRNFAANEWPRYMEWVQKKQEHAKSGKAGEPSCHYTLFQEDREECDPQGTITDLMDYISQLCITGLRLEANHNLLLFCALSFFEEVSCLETNYRVPFVHLSPLLSSAFVVPFTCLNGMGISSVCSTLCNYKRAVASVKERRFTGELFETDTICSVSQLNALILDAGDALWKGNLANKNESSKFFNFDPREIHPSLPVVENRFVLYMHPGLMGFTLRFLTQTQSEDNLGHPRGIKLVKRVYLEYLDRENLYGPKDFVTTFITPKRLSSNITQQPSMVHSVTIGTKANADGVAVN</sequence>
<dbReference type="GO" id="GO:0034080">
    <property type="term" value="P:CENP-A containing chromatin assembly"/>
    <property type="evidence" value="ECO:0007669"/>
    <property type="project" value="TreeGrafter"/>
</dbReference>
<evidence type="ECO:0000256" key="4">
    <source>
        <dbReference type="ARBA" id="ARBA00022454"/>
    </source>
</evidence>
<keyword evidence="4" id="KW-0158">Chromosome</keyword>
<evidence type="ECO:0000256" key="7">
    <source>
        <dbReference type="SAM" id="MobiDB-lite"/>
    </source>
</evidence>
<dbReference type="STRING" id="6573.A0A210QLR5"/>
<dbReference type="EMBL" id="NEDP02002997">
    <property type="protein sequence ID" value="OWF49678.1"/>
    <property type="molecule type" value="Genomic_DNA"/>
</dbReference>
<evidence type="ECO:0000256" key="5">
    <source>
        <dbReference type="ARBA" id="ARBA00023242"/>
    </source>
</evidence>
<evidence type="ECO:0000256" key="2">
    <source>
        <dbReference type="ARBA" id="ARBA00004584"/>
    </source>
</evidence>
<comment type="subcellular location">
    <subcellularLocation>
        <location evidence="2">Chromosome</location>
        <location evidence="2">Centromere</location>
    </subcellularLocation>
    <subcellularLocation>
        <location evidence="1">Nucleus</location>
    </subcellularLocation>
</comment>
<name>A0A210QLR5_MIZYE</name>
<evidence type="ECO:0000256" key="1">
    <source>
        <dbReference type="ARBA" id="ARBA00004123"/>
    </source>
</evidence>
<evidence type="ECO:0000256" key="6">
    <source>
        <dbReference type="ARBA" id="ARBA00023328"/>
    </source>
</evidence>
<comment type="caution">
    <text evidence="8">The sequence shown here is derived from an EMBL/GenBank/DDBJ whole genome shotgun (WGS) entry which is preliminary data.</text>
</comment>
<dbReference type="InterPro" id="IPR012485">
    <property type="entry name" value="CENP-I"/>
</dbReference>
<protein>
    <submittedName>
        <fullName evidence="8">Centromere protein I</fullName>
    </submittedName>
</protein>
<evidence type="ECO:0000313" key="9">
    <source>
        <dbReference type="Proteomes" id="UP000242188"/>
    </source>
</evidence>
<feature type="region of interest" description="Disordered" evidence="7">
    <location>
        <begin position="255"/>
        <end position="282"/>
    </location>
</feature>
<dbReference type="PANTHER" id="PTHR48208">
    <property type="entry name" value="CENTROMERE PROTEIN I"/>
    <property type="match status" value="1"/>
</dbReference>
<gene>
    <name evidence="8" type="ORF">KP79_PYT20701</name>
</gene>
<evidence type="ECO:0000313" key="8">
    <source>
        <dbReference type="EMBL" id="OWF49678.1"/>
    </source>
</evidence>
<feature type="region of interest" description="Disordered" evidence="7">
    <location>
        <begin position="1"/>
        <end position="20"/>
    </location>
</feature>
<accession>A0A210QLR5</accession>
<keyword evidence="9" id="KW-1185">Reference proteome</keyword>
<keyword evidence="5" id="KW-0539">Nucleus</keyword>
<dbReference type="GO" id="GO:0000070">
    <property type="term" value="P:mitotic sister chromatid segregation"/>
    <property type="evidence" value="ECO:0007669"/>
    <property type="project" value="TreeGrafter"/>
</dbReference>
<dbReference type="GO" id="GO:0000939">
    <property type="term" value="C:inner kinetochore"/>
    <property type="evidence" value="ECO:0007669"/>
    <property type="project" value="TreeGrafter"/>
</dbReference>
<proteinExistence type="inferred from homology"/>
<keyword evidence="6" id="KW-0137">Centromere</keyword>
<dbReference type="Proteomes" id="UP000242188">
    <property type="component" value="Unassembled WGS sequence"/>
</dbReference>
<evidence type="ECO:0000256" key="3">
    <source>
        <dbReference type="ARBA" id="ARBA00005470"/>
    </source>
</evidence>
<reference evidence="8 9" key="1">
    <citation type="journal article" date="2017" name="Nat. Ecol. Evol.">
        <title>Scallop genome provides insights into evolution of bilaterian karyotype and development.</title>
        <authorList>
            <person name="Wang S."/>
            <person name="Zhang J."/>
            <person name="Jiao W."/>
            <person name="Li J."/>
            <person name="Xun X."/>
            <person name="Sun Y."/>
            <person name="Guo X."/>
            <person name="Huan P."/>
            <person name="Dong B."/>
            <person name="Zhang L."/>
            <person name="Hu X."/>
            <person name="Sun X."/>
            <person name="Wang J."/>
            <person name="Zhao C."/>
            <person name="Wang Y."/>
            <person name="Wang D."/>
            <person name="Huang X."/>
            <person name="Wang R."/>
            <person name="Lv J."/>
            <person name="Li Y."/>
            <person name="Zhang Z."/>
            <person name="Liu B."/>
            <person name="Lu W."/>
            <person name="Hui Y."/>
            <person name="Liang J."/>
            <person name="Zhou Z."/>
            <person name="Hou R."/>
            <person name="Li X."/>
            <person name="Liu Y."/>
            <person name="Li H."/>
            <person name="Ning X."/>
            <person name="Lin Y."/>
            <person name="Zhao L."/>
            <person name="Xing Q."/>
            <person name="Dou J."/>
            <person name="Li Y."/>
            <person name="Mao J."/>
            <person name="Guo H."/>
            <person name="Dou H."/>
            <person name="Li T."/>
            <person name="Mu C."/>
            <person name="Jiang W."/>
            <person name="Fu Q."/>
            <person name="Fu X."/>
            <person name="Miao Y."/>
            <person name="Liu J."/>
            <person name="Yu Q."/>
            <person name="Li R."/>
            <person name="Liao H."/>
            <person name="Li X."/>
            <person name="Kong Y."/>
            <person name="Jiang Z."/>
            <person name="Chourrout D."/>
            <person name="Li R."/>
            <person name="Bao Z."/>
        </authorList>
    </citation>
    <scope>NUCLEOTIDE SEQUENCE [LARGE SCALE GENOMIC DNA]</scope>
    <source>
        <strain evidence="8 9">PY_sf001</strain>
    </source>
</reference>
<dbReference type="GO" id="GO:0005634">
    <property type="term" value="C:nucleus"/>
    <property type="evidence" value="ECO:0007669"/>
    <property type="project" value="UniProtKB-SubCell"/>
</dbReference>